<dbReference type="AlphaFoldDB" id="A0A194SAA8"/>
<protein>
    <submittedName>
        <fullName evidence="3">Uncharacterized protein</fullName>
    </submittedName>
</protein>
<feature type="signal peptide" evidence="2">
    <location>
        <begin position="1"/>
        <end position="19"/>
    </location>
</feature>
<dbReference type="EMBL" id="KQ474074">
    <property type="protein sequence ID" value="KPV77395.1"/>
    <property type="molecule type" value="Genomic_DNA"/>
</dbReference>
<feature type="chain" id="PRO_5008265568" evidence="2">
    <location>
        <begin position="20"/>
        <end position="270"/>
    </location>
</feature>
<keyword evidence="2" id="KW-0732">Signal</keyword>
<evidence type="ECO:0000313" key="3">
    <source>
        <dbReference type="EMBL" id="KPV77395.1"/>
    </source>
</evidence>
<feature type="compositionally biased region" description="Low complexity" evidence="1">
    <location>
        <begin position="134"/>
        <end position="233"/>
    </location>
</feature>
<sequence>MLGRATAAALVVLAGVAQAIVVSSPTATSVWSQSADGDARIEWSLLPATSPPPATQYFDIYLRNGVGAMYTPSLNLLLATKVDSLASTYLDVAATDKFVPGPGYQLFFSDPANPATVYCDSDVFAIGSYEINGPSPTSSSSSDVDSSTQAEASASSTETRAAAAPTSTEETTVEPSSTETLSYEPASTDSTSTSSGMITSVTSSSSPSPAPVSSSSSSAPAGGITAAPAPGGPNEQGFNLVPSGASGVRAGLSAAAGLSLLAGAGAALLL</sequence>
<dbReference type="RefSeq" id="XP_018273444.1">
    <property type="nucleotide sequence ID" value="XM_018415739.1"/>
</dbReference>
<organism evidence="3 4">
    <name type="scientific">Rhodotorula graminis (strain WP1)</name>
    <dbReference type="NCBI Taxonomy" id="578459"/>
    <lineage>
        <taxon>Eukaryota</taxon>
        <taxon>Fungi</taxon>
        <taxon>Dikarya</taxon>
        <taxon>Basidiomycota</taxon>
        <taxon>Pucciniomycotina</taxon>
        <taxon>Microbotryomycetes</taxon>
        <taxon>Sporidiobolales</taxon>
        <taxon>Sporidiobolaceae</taxon>
        <taxon>Rhodotorula</taxon>
    </lineage>
</organism>
<name>A0A194SAA8_RHOGW</name>
<accession>A0A194SAA8</accession>
<keyword evidence="4" id="KW-1185">Reference proteome</keyword>
<dbReference type="STRING" id="578459.A0A194SAA8"/>
<evidence type="ECO:0000256" key="2">
    <source>
        <dbReference type="SAM" id="SignalP"/>
    </source>
</evidence>
<proteinExistence type="predicted"/>
<dbReference type="OMA" id="PGYQLFF"/>
<dbReference type="OrthoDB" id="2537269at2759"/>
<feature type="region of interest" description="Disordered" evidence="1">
    <location>
        <begin position="134"/>
        <end position="240"/>
    </location>
</feature>
<gene>
    <name evidence="3" type="ORF">RHOBADRAFT_51254</name>
</gene>
<reference evidence="3 4" key="1">
    <citation type="journal article" date="2015" name="Front. Microbiol.">
        <title>Genome sequence of the plant growth promoting endophytic yeast Rhodotorula graminis WP1.</title>
        <authorList>
            <person name="Firrincieli A."/>
            <person name="Otillar R."/>
            <person name="Salamov A."/>
            <person name="Schmutz J."/>
            <person name="Khan Z."/>
            <person name="Redman R.S."/>
            <person name="Fleck N.D."/>
            <person name="Lindquist E."/>
            <person name="Grigoriev I.V."/>
            <person name="Doty S.L."/>
        </authorList>
    </citation>
    <scope>NUCLEOTIDE SEQUENCE [LARGE SCALE GENOMIC DNA]</scope>
    <source>
        <strain evidence="3 4">WP1</strain>
    </source>
</reference>
<dbReference type="Proteomes" id="UP000053890">
    <property type="component" value="Unassembled WGS sequence"/>
</dbReference>
<evidence type="ECO:0000313" key="4">
    <source>
        <dbReference type="Proteomes" id="UP000053890"/>
    </source>
</evidence>
<dbReference type="GeneID" id="28976187"/>
<evidence type="ECO:0000256" key="1">
    <source>
        <dbReference type="SAM" id="MobiDB-lite"/>
    </source>
</evidence>